<evidence type="ECO:0000313" key="2">
    <source>
        <dbReference type="EMBL" id="MDN7570855.1"/>
    </source>
</evidence>
<reference evidence="2" key="1">
    <citation type="submission" date="2023-07" db="EMBL/GenBank/DDBJ databases">
        <title>A collection of bacterial strains from the Burkholderia cepacia Research Laboratory and Repository.</title>
        <authorList>
            <person name="Lipuma J."/>
            <person name="Spilker T."/>
            <person name="Caverly L."/>
        </authorList>
    </citation>
    <scope>NUCLEOTIDE SEQUENCE</scope>
    <source>
        <strain evidence="2">AU44979</strain>
    </source>
</reference>
<dbReference type="GO" id="GO:0003677">
    <property type="term" value="F:DNA binding"/>
    <property type="evidence" value="ECO:0007669"/>
    <property type="project" value="InterPro"/>
</dbReference>
<dbReference type="RefSeq" id="WP_301790494.1">
    <property type="nucleotide sequence ID" value="NZ_JAUJQS010000074.1"/>
</dbReference>
<sequence>MSPFSERLRALRLRYGVRQKDLAEAMGFEQSYVSALELGIKGPPSRDFVDRLARYLRLSADELAGLLSELEASRRHYTIPQTASSDAYRLCGELWRELDLLSDAQIRVMRQLIETWRRGPVKLGDRPVLGRVMRKDKEGVGADGKLTHPAD</sequence>
<feature type="domain" description="HTH cro/C1-type" evidence="1">
    <location>
        <begin position="8"/>
        <end position="63"/>
    </location>
</feature>
<dbReference type="InterPro" id="IPR001387">
    <property type="entry name" value="Cro/C1-type_HTH"/>
</dbReference>
<dbReference type="AlphaFoldDB" id="A0AAP4VMI8"/>
<name>A0AAP4VMI8_9BURK</name>
<dbReference type="SUPFAM" id="SSF47413">
    <property type="entry name" value="lambda repressor-like DNA-binding domains"/>
    <property type="match status" value="1"/>
</dbReference>
<protein>
    <submittedName>
        <fullName evidence="2">Helix-turn-helix transcriptional regulator</fullName>
    </submittedName>
</protein>
<dbReference type="Gene3D" id="1.10.260.40">
    <property type="entry name" value="lambda repressor-like DNA-binding domains"/>
    <property type="match status" value="1"/>
</dbReference>
<evidence type="ECO:0000259" key="1">
    <source>
        <dbReference type="PROSITE" id="PS50943"/>
    </source>
</evidence>
<organism evidence="2 3">
    <name type="scientific">Burkholderia contaminans</name>
    <dbReference type="NCBI Taxonomy" id="488447"/>
    <lineage>
        <taxon>Bacteria</taxon>
        <taxon>Pseudomonadati</taxon>
        <taxon>Pseudomonadota</taxon>
        <taxon>Betaproteobacteria</taxon>
        <taxon>Burkholderiales</taxon>
        <taxon>Burkholderiaceae</taxon>
        <taxon>Burkholderia</taxon>
        <taxon>Burkholderia cepacia complex</taxon>
    </lineage>
</organism>
<dbReference type="Proteomes" id="UP001172109">
    <property type="component" value="Unassembled WGS sequence"/>
</dbReference>
<dbReference type="EMBL" id="JAUJQS010000074">
    <property type="protein sequence ID" value="MDN7570855.1"/>
    <property type="molecule type" value="Genomic_DNA"/>
</dbReference>
<dbReference type="InterPro" id="IPR010982">
    <property type="entry name" value="Lambda_DNA-bd_dom_sf"/>
</dbReference>
<evidence type="ECO:0000313" key="3">
    <source>
        <dbReference type="Proteomes" id="UP001172109"/>
    </source>
</evidence>
<accession>A0AAP4VMI8</accession>
<proteinExistence type="predicted"/>
<dbReference type="CDD" id="cd00093">
    <property type="entry name" value="HTH_XRE"/>
    <property type="match status" value="1"/>
</dbReference>
<dbReference type="PROSITE" id="PS50943">
    <property type="entry name" value="HTH_CROC1"/>
    <property type="match status" value="1"/>
</dbReference>
<comment type="caution">
    <text evidence="2">The sequence shown here is derived from an EMBL/GenBank/DDBJ whole genome shotgun (WGS) entry which is preliminary data.</text>
</comment>
<dbReference type="SMART" id="SM00530">
    <property type="entry name" value="HTH_XRE"/>
    <property type="match status" value="1"/>
</dbReference>
<gene>
    <name evidence="2" type="ORF">QZM56_40940</name>
</gene>
<dbReference type="Pfam" id="PF13560">
    <property type="entry name" value="HTH_31"/>
    <property type="match status" value="1"/>
</dbReference>